<reference evidence="1 2" key="1">
    <citation type="journal article" date="2019" name="Sci. Rep.">
        <title>Orb-weaving spider Araneus ventricosus genome elucidates the spidroin gene catalogue.</title>
        <authorList>
            <person name="Kono N."/>
            <person name="Nakamura H."/>
            <person name="Ohtoshi R."/>
            <person name="Moran D.A.P."/>
            <person name="Shinohara A."/>
            <person name="Yoshida Y."/>
            <person name="Fujiwara M."/>
            <person name="Mori M."/>
            <person name="Tomita M."/>
            <person name="Arakawa K."/>
        </authorList>
    </citation>
    <scope>NUCLEOTIDE SEQUENCE [LARGE SCALE GENOMIC DNA]</scope>
</reference>
<comment type="caution">
    <text evidence="1">The sequence shown here is derived from an EMBL/GenBank/DDBJ whole genome shotgun (WGS) entry which is preliminary data.</text>
</comment>
<dbReference type="EMBL" id="BGPR01006375">
    <property type="protein sequence ID" value="GBN18414.1"/>
    <property type="molecule type" value="Genomic_DNA"/>
</dbReference>
<accession>A0A4Y2LVI1</accession>
<dbReference type="AlphaFoldDB" id="A0A4Y2LVI1"/>
<proteinExistence type="predicted"/>
<organism evidence="1 2">
    <name type="scientific">Araneus ventricosus</name>
    <name type="common">Orbweaver spider</name>
    <name type="synonym">Epeira ventricosa</name>
    <dbReference type="NCBI Taxonomy" id="182803"/>
    <lineage>
        <taxon>Eukaryota</taxon>
        <taxon>Metazoa</taxon>
        <taxon>Ecdysozoa</taxon>
        <taxon>Arthropoda</taxon>
        <taxon>Chelicerata</taxon>
        <taxon>Arachnida</taxon>
        <taxon>Araneae</taxon>
        <taxon>Araneomorphae</taxon>
        <taxon>Entelegynae</taxon>
        <taxon>Araneoidea</taxon>
        <taxon>Araneidae</taxon>
        <taxon>Araneus</taxon>
    </lineage>
</organism>
<name>A0A4Y2LVI1_ARAVE</name>
<evidence type="ECO:0000313" key="2">
    <source>
        <dbReference type="Proteomes" id="UP000499080"/>
    </source>
</evidence>
<dbReference type="Proteomes" id="UP000499080">
    <property type="component" value="Unassembled WGS sequence"/>
</dbReference>
<gene>
    <name evidence="1" type="ORF">AVEN_205813_1</name>
</gene>
<keyword evidence="2" id="KW-1185">Reference proteome</keyword>
<protein>
    <submittedName>
        <fullName evidence="1">Uncharacterized protein</fullName>
    </submittedName>
</protein>
<sequence length="120" mass="14032">MEVWRGVTTQVLALPSDHFNKMIFRVPHLKPNFTKHKRQSDVECQTSTHRYIMEVWRGVTTQVLALPSDHFNKMIFRVPHLKPNFTKHTRQSDVECQTSSHRYIMEVWRGGNDSSVGIAI</sequence>
<evidence type="ECO:0000313" key="1">
    <source>
        <dbReference type="EMBL" id="GBN18414.1"/>
    </source>
</evidence>